<accession>A0AA88WF37</accession>
<comment type="caution">
    <text evidence="1">The sequence shown here is derived from an EMBL/GenBank/DDBJ whole genome shotgun (WGS) entry which is preliminary data.</text>
</comment>
<dbReference type="SUPFAM" id="SSF56672">
    <property type="entry name" value="DNA/RNA polymerases"/>
    <property type="match status" value="1"/>
</dbReference>
<dbReference type="InterPro" id="IPR043502">
    <property type="entry name" value="DNA/RNA_pol_sf"/>
</dbReference>
<name>A0AA88WF37_9ASTE</name>
<protein>
    <recommendedName>
        <fullName evidence="3">Reverse transcriptase domain-containing protein</fullName>
    </recommendedName>
</protein>
<gene>
    <name evidence="1" type="ORF">RJ639_041317</name>
</gene>
<evidence type="ECO:0008006" key="3">
    <source>
        <dbReference type="Google" id="ProtNLM"/>
    </source>
</evidence>
<dbReference type="AlphaFoldDB" id="A0AA88WF37"/>
<reference evidence="1" key="1">
    <citation type="submission" date="2022-12" db="EMBL/GenBank/DDBJ databases">
        <title>Draft genome assemblies for two species of Escallonia (Escalloniales).</title>
        <authorList>
            <person name="Chanderbali A."/>
            <person name="Dervinis C."/>
            <person name="Anghel I."/>
            <person name="Soltis D."/>
            <person name="Soltis P."/>
            <person name="Zapata F."/>
        </authorList>
    </citation>
    <scope>NUCLEOTIDE SEQUENCE</scope>
    <source>
        <strain evidence="1">UCBG64.0493</strain>
        <tissue evidence="1">Leaf</tissue>
    </source>
</reference>
<keyword evidence="2" id="KW-1185">Reference proteome</keyword>
<evidence type="ECO:0000313" key="1">
    <source>
        <dbReference type="EMBL" id="KAK3025927.1"/>
    </source>
</evidence>
<organism evidence="1 2">
    <name type="scientific">Escallonia herrerae</name>
    <dbReference type="NCBI Taxonomy" id="1293975"/>
    <lineage>
        <taxon>Eukaryota</taxon>
        <taxon>Viridiplantae</taxon>
        <taxon>Streptophyta</taxon>
        <taxon>Embryophyta</taxon>
        <taxon>Tracheophyta</taxon>
        <taxon>Spermatophyta</taxon>
        <taxon>Magnoliopsida</taxon>
        <taxon>eudicotyledons</taxon>
        <taxon>Gunneridae</taxon>
        <taxon>Pentapetalae</taxon>
        <taxon>asterids</taxon>
        <taxon>campanulids</taxon>
        <taxon>Escalloniales</taxon>
        <taxon>Escalloniaceae</taxon>
        <taxon>Escallonia</taxon>
    </lineage>
</organism>
<dbReference type="Gene3D" id="3.10.10.10">
    <property type="entry name" value="HIV Type 1 Reverse Transcriptase, subunit A, domain 1"/>
    <property type="match status" value="1"/>
</dbReference>
<dbReference type="PANTHER" id="PTHR24559:SF444">
    <property type="entry name" value="REVERSE TRANSCRIPTASE DOMAIN-CONTAINING PROTEIN"/>
    <property type="match status" value="1"/>
</dbReference>
<dbReference type="EMBL" id="JAVXUP010000524">
    <property type="protein sequence ID" value="KAK3025927.1"/>
    <property type="molecule type" value="Genomic_DNA"/>
</dbReference>
<sequence>MRSRANKKNKELWCHFHNDHGHKTNNCGSLKRAIEALIKRGQLRKFVAQKEDTFAIEEREEREENVDVKTPHDDPLVITIKVANFNVKCVLVDNGSSAEVLFYDAFQKMNILTDYLRKMDTPLYGFSNLPVTVEGVIALPVGIGTPPAQANLMLDFVVVKNKEALIIKDFWEDTKMQRGKLVEDLVSIKVYPRGKDKMVWISSNLKEDTKLELVDLLRTYADIFTWIAADMPGIDPKVITHRLNVDPYKKHVKQKKRTFAPKRQEKTVEVVEKLLIADFIEEIYYPDWITNIVMVPKPGGRWRICIDYTDLNKACPKDSYPLPKIDLLIDATSGHELLSFMDAKLKDFTWTDNCQKSFEELKAYLASPPLLSKPLLGENLFLYLSVTEVAVNVVLVREEESKSRSIMSVRRFFSFGSSGAGIILISPEGFVVEYALRFGF</sequence>
<dbReference type="Proteomes" id="UP001188597">
    <property type="component" value="Unassembled WGS sequence"/>
</dbReference>
<proteinExistence type="predicted"/>
<dbReference type="PANTHER" id="PTHR24559">
    <property type="entry name" value="TRANSPOSON TY3-I GAG-POL POLYPROTEIN"/>
    <property type="match status" value="1"/>
</dbReference>
<evidence type="ECO:0000313" key="2">
    <source>
        <dbReference type="Proteomes" id="UP001188597"/>
    </source>
</evidence>
<dbReference type="InterPro" id="IPR053134">
    <property type="entry name" value="RNA-dir_DNA_polymerase"/>
</dbReference>